<evidence type="ECO:0000256" key="7">
    <source>
        <dbReference type="ARBA" id="ARBA00022840"/>
    </source>
</evidence>
<feature type="region of interest" description="Interaction with substrate tRNA" evidence="10">
    <location>
        <begin position="163"/>
        <end position="167"/>
    </location>
</feature>
<dbReference type="NCBIfam" id="TIGR00174">
    <property type="entry name" value="miaA"/>
    <property type="match status" value="1"/>
</dbReference>
<gene>
    <name evidence="10" type="primary">miaA</name>
    <name evidence="14" type="ORF">SAMN05444682_107269</name>
</gene>
<dbReference type="Gene3D" id="3.40.50.300">
    <property type="entry name" value="P-loop containing nucleotide triphosphate hydrolases"/>
    <property type="match status" value="1"/>
</dbReference>
<evidence type="ECO:0000256" key="2">
    <source>
        <dbReference type="ARBA" id="ARBA00003213"/>
    </source>
</evidence>
<dbReference type="RefSeq" id="WP_090628325.1">
    <property type="nucleotide sequence ID" value="NZ_FOQO01000007.1"/>
</dbReference>
<keyword evidence="4 10" id="KW-0808">Transferase</keyword>
<dbReference type="InterPro" id="IPR039657">
    <property type="entry name" value="Dimethylallyltransferase"/>
</dbReference>
<organism evidence="14 15">
    <name type="scientific">Parapedobacter indicus</name>
    <dbReference type="NCBI Taxonomy" id="1477437"/>
    <lineage>
        <taxon>Bacteria</taxon>
        <taxon>Pseudomonadati</taxon>
        <taxon>Bacteroidota</taxon>
        <taxon>Sphingobacteriia</taxon>
        <taxon>Sphingobacteriales</taxon>
        <taxon>Sphingobacteriaceae</taxon>
        <taxon>Parapedobacter</taxon>
    </lineage>
</organism>
<feature type="binding site" evidence="10">
    <location>
        <begin position="16"/>
        <end position="21"/>
    </location>
    <ligand>
        <name>substrate</name>
    </ligand>
</feature>
<dbReference type="Pfam" id="PF01715">
    <property type="entry name" value="IPPT"/>
    <property type="match status" value="1"/>
</dbReference>
<dbReference type="AlphaFoldDB" id="A0A1I3NPE9"/>
<dbReference type="PANTHER" id="PTHR11088">
    <property type="entry name" value="TRNA DIMETHYLALLYLTRANSFERASE"/>
    <property type="match status" value="1"/>
</dbReference>
<keyword evidence="7 10" id="KW-0067">ATP-binding</keyword>
<keyword evidence="6 10" id="KW-0547">Nucleotide-binding</keyword>
<evidence type="ECO:0000256" key="12">
    <source>
        <dbReference type="RuleBase" id="RU003784"/>
    </source>
</evidence>
<dbReference type="Proteomes" id="UP000198670">
    <property type="component" value="Unassembled WGS sequence"/>
</dbReference>
<dbReference type="GO" id="GO:0006400">
    <property type="term" value="P:tRNA modification"/>
    <property type="evidence" value="ECO:0007669"/>
    <property type="project" value="TreeGrafter"/>
</dbReference>
<evidence type="ECO:0000256" key="1">
    <source>
        <dbReference type="ARBA" id="ARBA00001946"/>
    </source>
</evidence>
<comment type="catalytic activity">
    <reaction evidence="9 10 11">
        <text>adenosine(37) in tRNA + dimethylallyl diphosphate = N(6)-dimethylallyladenosine(37) in tRNA + diphosphate</text>
        <dbReference type="Rhea" id="RHEA:26482"/>
        <dbReference type="Rhea" id="RHEA-COMP:10162"/>
        <dbReference type="Rhea" id="RHEA-COMP:10375"/>
        <dbReference type="ChEBI" id="CHEBI:33019"/>
        <dbReference type="ChEBI" id="CHEBI:57623"/>
        <dbReference type="ChEBI" id="CHEBI:74411"/>
        <dbReference type="ChEBI" id="CHEBI:74415"/>
        <dbReference type="EC" id="2.5.1.75"/>
    </reaction>
</comment>
<evidence type="ECO:0000256" key="9">
    <source>
        <dbReference type="ARBA" id="ARBA00049563"/>
    </source>
</evidence>
<evidence type="ECO:0000313" key="15">
    <source>
        <dbReference type="Proteomes" id="UP000198670"/>
    </source>
</evidence>
<evidence type="ECO:0000256" key="5">
    <source>
        <dbReference type="ARBA" id="ARBA00022694"/>
    </source>
</evidence>
<evidence type="ECO:0000256" key="8">
    <source>
        <dbReference type="ARBA" id="ARBA00022842"/>
    </source>
</evidence>
<dbReference type="InterPro" id="IPR027417">
    <property type="entry name" value="P-loop_NTPase"/>
</dbReference>
<dbReference type="SUPFAM" id="SSF52540">
    <property type="entry name" value="P-loop containing nucleoside triphosphate hydrolases"/>
    <property type="match status" value="2"/>
</dbReference>
<name>A0A1I3NPE9_9SPHI</name>
<feature type="binding site" evidence="10">
    <location>
        <begin position="14"/>
        <end position="21"/>
    </location>
    <ligand>
        <name>ATP</name>
        <dbReference type="ChEBI" id="CHEBI:30616"/>
    </ligand>
</feature>
<comment type="subunit">
    <text evidence="10">Monomer.</text>
</comment>
<dbReference type="HAMAP" id="MF_00185">
    <property type="entry name" value="IPP_trans"/>
    <property type="match status" value="1"/>
</dbReference>
<keyword evidence="15" id="KW-1185">Reference proteome</keyword>
<reference evidence="14 15" key="1">
    <citation type="submission" date="2016-10" db="EMBL/GenBank/DDBJ databases">
        <authorList>
            <person name="de Groot N.N."/>
        </authorList>
    </citation>
    <scope>NUCLEOTIDE SEQUENCE [LARGE SCALE GENOMIC DNA]</scope>
    <source>
        <strain evidence="14 15">RK1</strain>
    </source>
</reference>
<keyword evidence="5 10" id="KW-0819">tRNA processing</keyword>
<dbReference type="OrthoDB" id="9776390at2"/>
<dbReference type="PANTHER" id="PTHR11088:SF60">
    <property type="entry name" value="TRNA DIMETHYLALLYLTRANSFERASE"/>
    <property type="match status" value="1"/>
</dbReference>
<feature type="region of interest" description="Interaction with substrate tRNA" evidence="10">
    <location>
        <begin position="39"/>
        <end position="42"/>
    </location>
</feature>
<comment type="caution">
    <text evidence="10">Lacks conserved residue(s) required for the propagation of feature annotation.</text>
</comment>
<dbReference type="EC" id="2.5.1.75" evidence="10"/>
<dbReference type="STRING" id="1477437.SAMN05444682_107269"/>
<dbReference type="Gene3D" id="1.10.20.140">
    <property type="match status" value="1"/>
</dbReference>
<evidence type="ECO:0000313" key="14">
    <source>
        <dbReference type="EMBL" id="SFJ11173.1"/>
    </source>
</evidence>
<keyword evidence="8 10" id="KW-0460">Magnesium</keyword>
<protein>
    <recommendedName>
        <fullName evidence="10">tRNA dimethylallyltransferase</fullName>
        <ecNumber evidence="10">2.5.1.75</ecNumber>
    </recommendedName>
    <alternativeName>
        <fullName evidence="10">Dimethylallyl diphosphate:tRNA dimethylallyltransferase</fullName>
        <shortName evidence="10">DMAPP:tRNA dimethylallyltransferase</shortName>
        <shortName evidence="10">DMATase</shortName>
    </alternativeName>
    <alternativeName>
        <fullName evidence="10">Isopentenyl-diphosphate:tRNA isopentenyltransferase</fullName>
        <shortName evidence="10">IPP transferase</shortName>
        <shortName evidence="10">IPPT</shortName>
        <shortName evidence="10">IPTase</shortName>
    </alternativeName>
</protein>
<evidence type="ECO:0000256" key="13">
    <source>
        <dbReference type="RuleBase" id="RU003785"/>
    </source>
</evidence>
<evidence type="ECO:0000256" key="11">
    <source>
        <dbReference type="RuleBase" id="RU003783"/>
    </source>
</evidence>
<feature type="site" description="Interaction with substrate tRNA" evidence="10">
    <location>
        <position position="127"/>
    </location>
</feature>
<evidence type="ECO:0000256" key="4">
    <source>
        <dbReference type="ARBA" id="ARBA00022679"/>
    </source>
</evidence>
<comment type="similarity">
    <text evidence="3 10 13">Belongs to the IPP transferase family.</text>
</comment>
<evidence type="ECO:0000256" key="6">
    <source>
        <dbReference type="ARBA" id="ARBA00022741"/>
    </source>
</evidence>
<dbReference type="EMBL" id="FOQO01000007">
    <property type="protein sequence ID" value="SFJ11173.1"/>
    <property type="molecule type" value="Genomic_DNA"/>
</dbReference>
<feature type="site" description="Interaction with substrate tRNA" evidence="10">
    <location>
        <position position="105"/>
    </location>
</feature>
<sequence length="302" mass="34637">MKSAVTKTLVCVVGPTAVGKTAVGIQLAQHFHTVILSADSRQFYREMNIGTAKPTPEELATVSHYFVNSHQLTDEYSVGDFERDALQLLDELFAQQDRVLLVGGSGLFVDAVCRGLDDLPTPSPGVRDRLNRLHKLEGLPHLQQLLKDVDPVYYQEVDIHNPQRVIRALEVFESTGRPFSYFRKQQQKKRPFQIRKVGLNTERQSLYRRINTRVDAMMEAGLLDEVMALLPYRNLPPLRTVGYAELFDYLDGKYTLNEAVDRIKQNTRKYAKRQLTWFRKDPETMWFEPTDLAGMITYITGN</sequence>
<dbReference type="InterPro" id="IPR018022">
    <property type="entry name" value="IPT"/>
</dbReference>
<comment type="cofactor">
    <cofactor evidence="1 10">
        <name>Mg(2+)</name>
        <dbReference type="ChEBI" id="CHEBI:18420"/>
    </cofactor>
</comment>
<evidence type="ECO:0000256" key="3">
    <source>
        <dbReference type="ARBA" id="ARBA00005842"/>
    </source>
</evidence>
<proteinExistence type="inferred from homology"/>
<evidence type="ECO:0000256" key="10">
    <source>
        <dbReference type="HAMAP-Rule" id="MF_00185"/>
    </source>
</evidence>
<comment type="function">
    <text evidence="2 10 12">Catalyzes the transfer of a dimethylallyl group onto the adenine at position 37 in tRNAs that read codons beginning with uridine, leading to the formation of N6-(dimethylallyl)adenosine (i(6)A).</text>
</comment>
<dbReference type="GO" id="GO:0052381">
    <property type="term" value="F:tRNA dimethylallyltransferase activity"/>
    <property type="evidence" value="ECO:0007669"/>
    <property type="project" value="UniProtKB-UniRule"/>
</dbReference>
<accession>A0A1I3NPE9</accession>
<dbReference type="GO" id="GO:0005524">
    <property type="term" value="F:ATP binding"/>
    <property type="evidence" value="ECO:0007669"/>
    <property type="project" value="UniProtKB-UniRule"/>
</dbReference>